<dbReference type="RefSeq" id="WP_263748582.1">
    <property type="nucleotide sequence ID" value="NZ_JAOWRF010000368.1"/>
</dbReference>
<sequence length="276" mass="32460">MVKSIKIPLRYPGGKSRVVNHILPYIPLDISEFREPFVGGGSVFIAVKSLFHRRINEYWINDINFDLYLFWKYAKDHISNFVIETNKFKENYKDGRELYNYLINADNLHSEFERALRFFIMNRITFSGLMDSGGYSQQAFEKRFTQSSVERLNNISPYLSGVNISCVDYEELLIKAGKKVFLFLDPPYFQAVKSKLYGVKGDLHTNFDHERFAQILKKCEHRWLLTYDDCPEIRKLFNFAEITELEVQYGMNNYKQKNAAKGKELLIKNYSCSLPK</sequence>
<keyword evidence="3 7" id="KW-0489">Methyltransferase</keyword>
<dbReference type="PRINTS" id="PR00505">
    <property type="entry name" value="D12N6MTFRASE"/>
</dbReference>
<dbReference type="GO" id="GO:0032259">
    <property type="term" value="P:methylation"/>
    <property type="evidence" value="ECO:0007669"/>
    <property type="project" value="UniProtKB-KW"/>
</dbReference>
<evidence type="ECO:0000313" key="7">
    <source>
        <dbReference type="EMBL" id="MCV3216895.1"/>
    </source>
</evidence>
<keyword evidence="8" id="KW-1185">Reference proteome</keyword>
<dbReference type="InterPro" id="IPR012327">
    <property type="entry name" value="MeTrfase_D12"/>
</dbReference>
<name>A0ABT3B6R6_9CYAN</name>
<organism evidence="7 8">
    <name type="scientific">Plectonema radiosum NIES-515</name>
    <dbReference type="NCBI Taxonomy" id="2986073"/>
    <lineage>
        <taxon>Bacteria</taxon>
        <taxon>Bacillati</taxon>
        <taxon>Cyanobacteriota</taxon>
        <taxon>Cyanophyceae</taxon>
        <taxon>Oscillatoriophycideae</taxon>
        <taxon>Oscillatoriales</taxon>
        <taxon>Microcoleaceae</taxon>
        <taxon>Plectonema</taxon>
    </lineage>
</organism>
<evidence type="ECO:0000256" key="2">
    <source>
        <dbReference type="ARBA" id="ARBA00011900"/>
    </source>
</evidence>
<dbReference type="Gene3D" id="3.40.50.150">
    <property type="entry name" value="Vaccinia Virus protein VP39"/>
    <property type="match status" value="1"/>
</dbReference>
<dbReference type="Proteomes" id="UP001526143">
    <property type="component" value="Unassembled WGS sequence"/>
</dbReference>
<reference evidence="7 8" key="1">
    <citation type="submission" date="2022-10" db="EMBL/GenBank/DDBJ databases">
        <title>Identification of biosynthetic pathway for the production of the potent trypsin inhibitor radiosumin.</title>
        <authorList>
            <person name="Fewer D.P."/>
            <person name="Delbaje E."/>
            <person name="Ouyang X."/>
            <person name="Agostino P.D."/>
            <person name="Wahlsten M."/>
            <person name="Jokela J."/>
            <person name="Permi P."/>
            <person name="Haapaniemi E."/>
            <person name="Koistinen H."/>
        </authorList>
    </citation>
    <scope>NUCLEOTIDE SEQUENCE [LARGE SCALE GENOMIC DNA]</scope>
    <source>
        <strain evidence="7 8">NIES-515</strain>
    </source>
</reference>
<dbReference type="Gene3D" id="1.10.1020.10">
    <property type="entry name" value="Adenine-specific Methyltransferase, Domain 2"/>
    <property type="match status" value="1"/>
</dbReference>
<dbReference type="SUPFAM" id="SSF53335">
    <property type="entry name" value="S-adenosyl-L-methionine-dependent methyltransferases"/>
    <property type="match status" value="1"/>
</dbReference>
<comment type="catalytic activity">
    <reaction evidence="6">
        <text>a 2'-deoxyadenosine in DNA + S-adenosyl-L-methionine = an N(6)-methyl-2'-deoxyadenosine in DNA + S-adenosyl-L-homocysteine + H(+)</text>
        <dbReference type="Rhea" id="RHEA:15197"/>
        <dbReference type="Rhea" id="RHEA-COMP:12418"/>
        <dbReference type="Rhea" id="RHEA-COMP:12419"/>
        <dbReference type="ChEBI" id="CHEBI:15378"/>
        <dbReference type="ChEBI" id="CHEBI:57856"/>
        <dbReference type="ChEBI" id="CHEBI:59789"/>
        <dbReference type="ChEBI" id="CHEBI:90615"/>
        <dbReference type="ChEBI" id="CHEBI:90616"/>
        <dbReference type="EC" id="2.1.1.72"/>
    </reaction>
</comment>
<dbReference type="GO" id="GO:0008168">
    <property type="term" value="F:methyltransferase activity"/>
    <property type="evidence" value="ECO:0007669"/>
    <property type="project" value="UniProtKB-KW"/>
</dbReference>
<dbReference type="InterPro" id="IPR023095">
    <property type="entry name" value="Ade_MeTrfase_dom_2"/>
</dbReference>
<evidence type="ECO:0000256" key="1">
    <source>
        <dbReference type="ARBA" id="ARBA00006594"/>
    </source>
</evidence>
<keyword evidence="4" id="KW-0808">Transferase</keyword>
<evidence type="ECO:0000256" key="5">
    <source>
        <dbReference type="ARBA" id="ARBA00022691"/>
    </source>
</evidence>
<comment type="similarity">
    <text evidence="1">Belongs to the N(4)/N(6)-methyltransferase family.</text>
</comment>
<protein>
    <recommendedName>
        <fullName evidence="2">site-specific DNA-methyltransferase (adenine-specific)</fullName>
        <ecNumber evidence="2">2.1.1.72</ecNumber>
    </recommendedName>
</protein>
<dbReference type="PIRSF" id="PIRSF000398">
    <property type="entry name" value="M_m6A_EcoRV"/>
    <property type="match status" value="1"/>
</dbReference>
<proteinExistence type="inferred from homology"/>
<evidence type="ECO:0000313" key="8">
    <source>
        <dbReference type="Proteomes" id="UP001526143"/>
    </source>
</evidence>
<dbReference type="EC" id="2.1.1.72" evidence="2"/>
<gene>
    <name evidence="7" type="ORF">OGM63_25885</name>
</gene>
<evidence type="ECO:0000256" key="6">
    <source>
        <dbReference type="ARBA" id="ARBA00047942"/>
    </source>
</evidence>
<dbReference type="InterPro" id="IPR012263">
    <property type="entry name" value="M_m6A_EcoRV"/>
</dbReference>
<dbReference type="EMBL" id="JAOWRF010000368">
    <property type="protein sequence ID" value="MCV3216895.1"/>
    <property type="molecule type" value="Genomic_DNA"/>
</dbReference>
<evidence type="ECO:0000256" key="4">
    <source>
        <dbReference type="ARBA" id="ARBA00022679"/>
    </source>
</evidence>
<dbReference type="PANTHER" id="PTHR30481:SF2">
    <property type="entry name" value="SITE-SPECIFIC DNA-METHYLTRANSFERASE (ADENINE-SPECIFIC)"/>
    <property type="match status" value="1"/>
</dbReference>
<dbReference type="InterPro" id="IPR029063">
    <property type="entry name" value="SAM-dependent_MTases_sf"/>
</dbReference>
<evidence type="ECO:0000256" key="3">
    <source>
        <dbReference type="ARBA" id="ARBA00022603"/>
    </source>
</evidence>
<keyword evidence="5" id="KW-0949">S-adenosyl-L-methionine</keyword>
<accession>A0ABT3B6R6</accession>
<dbReference type="PANTHER" id="PTHR30481">
    <property type="entry name" value="DNA ADENINE METHYLASE"/>
    <property type="match status" value="1"/>
</dbReference>
<dbReference type="Pfam" id="PF02086">
    <property type="entry name" value="MethyltransfD12"/>
    <property type="match status" value="1"/>
</dbReference>
<comment type="caution">
    <text evidence="7">The sequence shown here is derived from an EMBL/GenBank/DDBJ whole genome shotgun (WGS) entry which is preliminary data.</text>
</comment>